<dbReference type="KEGG" id="ppla:BBI15_10130"/>
<dbReference type="AlphaFoldDB" id="A0A1C7E9Z9"/>
<dbReference type="RefSeq" id="WP_068870671.1">
    <property type="nucleotide sequence ID" value="NZ_CP016539.2"/>
</dbReference>
<dbReference type="OrthoDB" id="2353562at2"/>
<reference evidence="1" key="1">
    <citation type="submission" date="2016-10" db="EMBL/GenBank/DDBJ databases">
        <authorList>
            <person name="See-Too W.S."/>
        </authorList>
    </citation>
    <scope>NUCLEOTIDE SEQUENCE [LARGE SCALE GENOMIC DNA]</scope>
    <source>
        <strain evidence="1">DSM 23997</strain>
    </source>
</reference>
<proteinExistence type="predicted"/>
<dbReference type="EMBL" id="CP016539">
    <property type="protein sequence ID" value="ANU20548.1"/>
    <property type="molecule type" value="Genomic_DNA"/>
</dbReference>
<dbReference type="Proteomes" id="UP000092650">
    <property type="component" value="Chromosome"/>
</dbReference>
<gene>
    <name evidence="1" type="ORF">BBI15_10130</name>
</gene>
<evidence type="ECO:0000313" key="2">
    <source>
        <dbReference type="Proteomes" id="UP000092650"/>
    </source>
</evidence>
<sequence length="81" mass="9461">MSRCKEEEIIFDTMREADVWADSIANEMYGRLYDSYSTPDYKIAYALAFRLAAIENCRVYTKDENAENKYKVYAAFDDSNS</sequence>
<organism evidence="1 2">
    <name type="scientific">Planococcus plakortidis</name>
    <dbReference type="NCBI Taxonomy" id="1038856"/>
    <lineage>
        <taxon>Bacteria</taxon>
        <taxon>Bacillati</taxon>
        <taxon>Bacillota</taxon>
        <taxon>Bacilli</taxon>
        <taxon>Bacillales</taxon>
        <taxon>Caryophanaceae</taxon>
        <taxon>Planococcus</taxon>
    </lineage>
</organism>
<accession>A0A1C7E9Z9</accession>
<evidence type="ECO:0000313" key="1">
    <source>
        <dbReference type="EMBL" id="ANU20548.1"/>
    </source>
</evidence>
<keyword evidence="2" id="KW-1185">Reference proteome</keyword>
<protein>
    <submittedName>
        <fullName evidence="1">Uncharacterized protein</fullName>
    </submittedName>
</protein>
<name>A0A1C7E9Z9_9BACL</name>